<dbReference type="Pfam" id="PF05041">
    <property type="entry name" value="Pecanex_C"/>
    <property type="match status" value="1"/>
</dbReference>
<dbReference type="InterPro" id="IPR036291">
    <property type="entry name" value="NAD(P)-bd_dom_sf"/>
</dbReference>
<feature type="transmembrane region" description="Helical" evidence="7">
    <location>
        <begin position="311"/>
        <end position="329"/>
    </location>
</feature>
<feature type="transmembrane region" description="Helical" evidence="7">
    <location>
        <begin position="130"/>
        <end position="152"/>
    </location>
</feature>
<dbReference type="Gene3D" id="3.40.50.720">
    <property type="entry name" value="NAD(P)-binding Rossmann-like Domain"/>
    <property type="match status" value="1"/>
</dbReference>
<keyword evidence="4 7" id="KW-1133">Transmembrane helix</keyword>
<dbReference type="PANTHER" id="PTHR12372:SF6">
    <property type="entry name" value="PECANEX-LIKE PROTEIN 4"/>
    <property type="match status" value="1"/>
</dbReference>
<evidence type="ECO:0000256" key="4">
    <source>
        <dbReference type="ARBA" id="ARBA00022989"/>
    </source>
</evidence>
<feature type="compositionally biased region" description="Pro residues" evidence="6">
    <location>
        <begin position="1049"/>
        <end position="1059"/>
    </location>
</feature>
<feature type="region of interest" description="Disordered" evidence="6">
    <location>
        <begin position="936"/>
        <end position="1004"/>
    </location>
</feature>
<feature type="transmembrane region" description="Helical" evidence="7">
    <location>
        <begin position="397"/>
        <end position="417"/>
    </location>
</feature>
<feature type="transmembrane region" description="Helical" evidence="7">
    <location>
        <begin position="36"/>
        <end position="59"/>
    </location>
</feature>
<feature type="transmembrane region" description="Helical" evidence="7">
    <location>
        <begin position="350"/>
        <end position="377"/>
    </location>
</feature>
<sequence length="2010" mass="218736">MPVINGYKYAFFSRRYLQSWLGGPRFTWAQDPPPCYIFLLQILLFLAPLFPGIAMLVIIHFGFVSLWAGAGICAAITACCRRVKDDAPTYTLPGSLSDEDNTQISGCCTSLAADYLVHAKGRNRAFWGHLILQAVVSAAIMYVTVLMTYTSYCYGRYGIPLGTVYQVFAWLSLLTAHYSLLATAPPEPSEYGAVDRTWLDYNRPFYLAVLGALFLAELVVNGPSVHAAPVASLLRGFTVVTHPMFACMVFLHPLGLVPSWDALLLWAFEQVAHFLFGAPPVGSSGRIVCQFLAGLAVCIGGVFLAGYQLPWLALGLYLLAAVGLSRNWLPASRAHFRLLGTEGRRRCWGSWTVVFTLVDLPLLVGIVAAAVVLTVVLPDAFGSVSLLLSTAPTPTVMTVRLAIDIALTALWALAALCGQLGRPYMWDWREAREAGRLYGGGSTPPGHKFISSSRRLCRFCGGLYRVLCTAFMVLLPCYGVAFEGPFDATTFLVCGMWVGLVMLAILFLALRIFIGEDGRERSSGSTPHVEDGGRWRREKGSWMEQWPDACIQRKPALVLHCMGLQRLLRYPLQLCSPTGAASLAPMHDHLLAALVWHLAHTIPLMSGAAQDATWLGTLTYPQLSLISRFLWDRACDLRRKFGYYIVAAISSVAQPKQRPWGTAASVLFLILTCPISLVGIVLSTAFGSPMLPLLGLPLFIFGFPRPLMHWHTLGSTSSASPESVLYETVWPGMAKALKHAIVRGQLDGTPGTFHLVRCENMLAWVQVVECWRNQITVSLKGLELQGTSCHNQEAIAVDAMLAPIRSYQAHCRTAAAPEGDDVGDDAKATSCVSGSLAAMLQPRTALAVPSYAPMPFRLSGIIEHPDNIALVQQLFMQSLAWVLAHASSVPTTEATKGCQSTERCDPSWIAGRALRMWQPWADLCIAHAAAQPSPRASVAARAAAPDAPATKPARPSSARRRGGAGGEDAVHAMPPVPGAPRVAFEESDPPADPPATTRPPPPPAMRCEVVGVPAWLLIDVFLTHLLTQTGGRDLTVFDLKRTPRIPLLPTSPPQAPAPPSRGSSTQSLTCPIQATPLPPPRQPRPTQPARLTAIQQLLASSPDSDIDSWLQETNVAAPGAVEQRPAAFGVPESSQEYLGPPPADLGSARPLAGGLYGGARSTPSCFMAERATGLTWQVALGAPLPGLGATPRLGQGAGRPGLRGGAGGEDDGAAMTTVMRRIGGPSGSMDTADEASGALEVPWFGGAASADPQLPDALRRLVLTCYAIVETLVTINSSICSCFWGDSKTPWRNGSAIDSRSIGGEAGPSHSMSIFQGALTPCFEADWLKERPELDALVHKAYRYAIKLLYDHTAFAPPDSPEELVEMLNDTDRLWFVGPSQSPQWAEALRAGRPNLFELAPRKVEGAVMAAVWIRRERVWKVGTLNPECVRGLWASLGLELLYFTNDDDERYSIQAHRQLLRNLTIQAAEPPLGYPTFASVGSLEDRQFRAIFQPRGSEGSTPGHNMVSGDFPGKWLFAKDITHETLKIYKKLIPEPFRKGFYQWFNNTKFAHNCDNVADWLVEIDQLPRKSRHRPPKWYLDELLRPGDITPAPTPAFVPPPVQPEIQPSECEEPNAEAAKMAIMTPGDVDACLPKPVVTLGDLRLDGASLFDDDGGQSEQAVGSPEWNPIDLRGITPDWMRDPQEWLTEPLQWVIILIRSPRLLPRIRLPRGTILPRGTRLQWVILTRGIRLPRGPMPYAASSVAMPIFVAESVKHPRHVYISGASSGIGSALALEYAKRGTRRLSLTGRNFDRLEKVKNDILSRYPSIELGLHDTRDGPAQREYIWRVNAMMPIDLVIANAGVGPDRATTLEDSSHIVTDVNYLGTLKTVFPALDCFTKRGRGQLAIVGSCAAYMGIPFMPEYCAAKAALATFAEGLRFRYGRSAIRVSIIMPGCVGTPMLATAMQRAFFTWTPARAARFIVRGLAADHKEIAFPCILAIVMRCWGAVPAFLKDACAFALGPLFLRAL</sequence>
<evidence type="ECO:0000256" key="7">
    <source>
        <dbReference type="SAM" id="Phobius"/>
    </source>
</evidence>
<dbReference type="Proteomes" id="UP001141327">
    <property type="component" value="Unassembled WGS sequence"/>
</dbReference>
<feature type="transmembrane region" description="Helical" evidence="7">
    <location>
        <begin position="462"/>
        <end position="482"/>
    </location>
</feature>
<feature type="transmembrane region" description="Helical" evidence="7">
    <location>
        <begin position="164"/>
        <end position="184"/>
    </location>
</feature>
<feature type="region of interest" description="Disordered" evidence="6">
    <location>
        <begin position="1044"/>
        <end position="1087"/>
    </location>
</feature>
<organism evidence="9 10">
    <name type="scientific">Paratrimastix pyriformis</name>
    <dbReference type="NCBI Taxonomy" id="342808"/>
    <lineage>
        <taxon>Eukaryota</taxon>
        <taxon>Metamonada</taxon>
        <taxon>Preaxostyla</taxon>
        <taxon>Paratrimastigidae</taxon>
        <taxon>Paratrimastix</taxon>
    </lineage>
</organism>
<comment type="similarity">
    <text evidence="2">Belongs to the pecanex family.</text>
</comment>
<feature type="transmembrane region" description="Helical" evidence="7">
    <location>
        <begin position="243"/>
        <end position="266"/>
    </location>
</feature>
<reference evidence="9" key="1">
    <citation type="journal article" date="2022" name="bioRxiv">
        <title>Genomics of Preaxostyla Flagellates Illuminates Evolutionary Transitions and the Path Towards Mitochondrial Loss.</title>
        <authorList>
            <person name="Novak L.V.F."/>
            <person name="Treitli S.C."/>
            <person name="Pyrih J."/>
            <person name="Halakuc P."/>
            <person name="Pipaliya S.V."/>
            <person name="Vacek V."/>
            <person name="Brzon O."/>
            <person name="Soukal P."/>
            <person name="Eme L."/>
            <person name="Dacks J.B."/>
            <person name="Karnkowska A."/>
            <person name="Elias M."/>
            <person name="Hampl V."/>
        </authorList>
    </citation>
    <scope>NUCLEOTIDE SEQUENCE</scope>
    <source>
        <strain evidence="9">RCP-MX</strain>
    </source>
</reference>
<dbReference type="InterPro" id="IPR007735">
    <property type="entry name" value="Pecanex_C"/>
</dbReference>
<dbReference type="InterPro" id="IPR020904">
    <property type="entry name" value="Sc_DH/Rdtase_CS"/>
</dbReference>
<feature type="compositionally biased region" description="Low complexity" evidence="6">
    <location>
        <begin position="936"/>
        <end position="956"/>
    </location>
</feature>
<gene>
    <name evidence="9" type="ORF">PAPYR_8372</name>
</gene>
<name>A0ABQ8UHW3_9EUKA</name>
<dbReference type="Pfam" id="PF00106">
    <property type="entry name" value="adh_short"/>
    <property type="match status" value="1"/>
</dbReference>
<evidence type="ECO:0000313" key="10">
    <source>
        <dbReference type="Proteomes" id="UP001141327"/>
    </source>
</evidence>
<feature type="transmembrane region" description="Helical" evidence="7">
    <location>
        <begin position="287"/>
        <end position="305"/>
    </location>
</feature>
<proteinExistence type="inferred from homology"/>
<evidence type="ECO:0000259" key="8">
    <source>
        <dbReference type="Pfam" id="PF05041"/>
    </source>
</evidence>
<feature type="compositionally biased region" description="Polar residues" evidence="6">
    <location>
        <begin position="1061"/>
        <end position="1072"/>
    </location>
</feature>
<evidence type="ECO:0000256" key="3">
    <source>
        <dbReference type="ARBA" id="ARBA00022692"/>
    </source>
</evidence>
<dbReference type="PROSITE" id="PS00061">
    <property type="entry name" value="ADH_SHORT"/>
    <property type="match status" value="1"/>
</dbReference>
<feature type="transmembrane region" description="Helical" evidence="7">
    <location>
        <begin position="666"/>
        <end position="686"/>
    </location>
</feature>
<comment type="caution">
    <text evidence="9">The sequence shown here is derived from an EMBL/GenBank/DDBJ whole genome shotgun (WGS) entry which is preliminary data.</text>
</comment>
<feature type="compositionally biased region" description="Pro residues" evidence="6">
    <location>
        <begin position="990"/>
        <end position="1004"/>
    </location>
</feature>
<keyword evidence="10" id="KW-1185">Reference proteome</keyword>
<dbReference type="SUPFAM" id="SSF51735">
    <property type="entry name" value="NAD(P)-binding Rossmann-fold domains"/>
    <property type="match status" value="1"/>
</dbReference>
<keyword evidence="5 7" id="KW-0472">Membrane</keyword>
<evidence type="ECO:0000256" key="2">
    <source>
        <dbReference type="ARBA" id="ARBA00010170"/>
    </source>
</evidence>
<dbReference type="PANTHER" id="PTHR12372">
    <property type="entry name" value="PECANEX"/>
    <property type="match status" value="1"/>
</dbReference>
<evidence type="ECO:0000256" key="1">
    <source>
        <dbReference type="ARBA" id="ARBA00004141"/>
    </source>
</evidence>
<dbReference type="PRINTS" id="PR00081">
    <property type="entry name" value="GDHRDH"/>
</dbReference>
<accession>A0ABQ8UHW3</accession>
<evidence type="ECO:0000256" key="5">
    <source>
        <dbReference type="ARBA" id="ARBA00023136"/>
    </source>
</evidence>
<feature type="domain" description="Pecanex C-terminal" evidence="8">
    <location>
        <begin position="1324"/>
        <end position="1480"/>
    </location>
</feature>
<dbReference type="InterPro" id="IPR002347">
    <property type="entry name" value="SDR_fam"/>
</dbReference>
<feature type="transmembrane region" description="Helical" evidence="7">
    <location>
        <begin position="205"/>
        <end position="223"/>
    </location>
</feature>
<feature type="compositionally biased region" description="Pro residues" evidence="6">
    <location>
        <begin position="1076"/>
        <end position="1086"/>
    </location>
</feature>
<feature type="transmembrane region" description="Helical" evidence="7">
    <location>
        <begin position="488"/>
        <end position="514"/>
    </location>
</feature>
<protein>
    <submittedName>
        <fullName evidence="9">SDR family oxidoreductase</fullName>
    </submittedName>
</protein>
<evidence type="ECO:0000313" key="9">
    <source>
        <dbReference type="EMBL" id="KAJ4456405.1"/>
    </source>
</evidence>
<comment type="subcellular location">
    <subcellularLocation>
        <location evidence="1">Membrane</location>
        <topology evidence="1">Multi-pass membrane protein</topology>
    </subcellularLocation>
</comment>
<dbReference type="InterPro" id="IPR039797">
    <property type="entry name" value="Pecanex"/>
</dbReference>
<dbReference type="EMBL" id="JAPMOS010000071">
    <property type="protein sequence ID" value="KAJ4456405.1"/>
    <property type="molecule type" value="Genomic_DNA"/>
</dbReference>
<evidence type="ECO:0000256" key="6">
    <source>
        <dbReference type="SAM" id="MobiDB-lite"/>
    </source>
</evidence>
<keyword evidence="3 7" id="KW-0812">Transmembrane</keyword>